<evidence type="ECO:0000256" key="4">
    <source>
        <dbReference type="ARBA" id="ARBA00023163"/>
    </source>
</evidence>
<dbReference type="Pfam" id="PF00172">
    <property type="entry name" value="Zn_clus"/>
    <property type="match status" value="1"/>
</dbReference>
<proteinExistence type="predicted"/>
<dbReference type="CDD" id="cd12148">
    <property type="entry name" value="fungal_TF_MHR"/>
    <property type="match status" value="1"/>
</dbReference>
<feature type="region of interest" description="Disordered" evidence="6">
    <location>
        <begin position="307"/>
        <end position="327"/>
    </location>
</feature>
<evidence type="ECO:0000256" key="3">
    <source>
        <dbReference type="ARBA" id="ARBA00023015"/>
    </source>
</evidence>
<feature type="domain" description="Zn(2)-C6 fungal-type" evidence="7">
    <location>
        <begin position="24"/>
        <end position="55"/>
    </location>
</feature>
<dbReference type="AlphaFoldDB" id="A0A8H3TZ71"/>
<name>A0A8H3TZ71_9TREE</name>
<evidence type="ECO:0000259" key="7">
    <source>
        <dbReference type="PROSITE" id="PS50048"/>
    </source>
</evidence>
<dbReference type="EMBL" id="BLZA01000053">
    <property type="protein sequence ID" value="GHJ89915.1"/>
    <property type="molecule type" value="Genomic_DNA"/>
</dbReference>
<reference evidence="8" key="1">
    <citation type="submission" date="2020-07" db="EMBL/GenBank/DDBJ databases">
        <title>Draft Genome Sequence of a Deep-Sea Yeast, Naganishia (Cryptococcus) liquefaciens strain N6.</title>
        <authorList>
            <person name="Han Y.W."/>
            <person name="Kajitani R."/>
            <person name="Morimoto H."/>
            <person name="Parhat M."/>
            <person name="Tsubouchi H."/>
            <person name="Bakenova O."/>
            <person name="Ogata M."/>
            <person name="Argunhan B."/>
            <person name="Aoki R."/>
            <person name="Kajiwara S."/>
            <person name="Itoh T."/>
            <person name="Iwasaki H."/>
        </authorList>
    </citation>
    <scope>NUCLEOTIDE SEQUENCE</scope>
    <source>
        <strain evidence="8">N6</strain>
    </source>
</reference>
<dbReference type="OrthoDB" id="2123952at2759"/>
<dbReference type="InterPro" id="IPR036864">
    <property type="entry name" value="Zn2-C6_fun-type_DNA-bd_sf"/>
</dbReference>
<dbReference type="PROSITE" id="PS50048">
    <property type="entry name" value="ZN2_CY6_FUNGAL_2"/>
    <property type="match status" value="1"/>
</dbReference>
<protein>
    <recommendedName>
        <fullName evidence="7">Zn(2)-C6 fungal-type domain-containing protein</fullName>
    </recommendedName>
</protein>
<dbReference type="PROSITE" id="PS00463">
    <property type="entry name" value="ZN2_CY6_FUNGAL_1"/>
    <property type="match status" value="1"/>
</dbReference>
<evidence type="ECO:0000256" key="1">
    <source>
        <dbReference type="ARBA" id="ARBA00004123"/>
    </source>
</evidence>
<keyword evidence="4" id="KW-0804">Transcription</keyword>
<dbReference type="PANTHER" id="PTHR47338">
    <property type="entry name" value="ZN(II)2CYS6 TRANSCRIPTION FACTOR (EUROFUNG)-RELATED"/>
    <property type="match status" value="1"/>
</dbReference>
<evidence type="ECO:0000256" key="2">
    <source>
        <dbReference type="ARBA" id="ARBA00022723"/>
    </source>
</evidence>
<feature type="compositionally biased region" description="Low complexity" evidence="6">
    <location>
        <begin position="314"/>
        <end position="324"/>
    </location>
</feature>
<dbReference type="CDD" id="cd00067">
    <property type="entry name" value="GAL4"/>
    <property type="match status" value="1"/>
</dbReference>
<dbReference type="SUPFAM" id="SSF57701">
    <property type="entry name" value="Zn2/Cys6 DNA-binding domain"/>
    <property type="match status" value="1"/>
</dbReference>
<gene>
    <name evidence="8" type="ORF">NliqN6_6317</name>
</gene>
<dbReference type="GO" id="GO:0000981">
    <property type="term" value="F:DNA-binding transcription factor activity, RNA polymerase II-specific"/>
    <property type="evidence" value="ECO:0007669"/>
    <property type="project" value="InterPro"/>
</dbReference>
<accession>A0A8H3TZ71</accession>
<dbReference type="InterPro" id="IPR050815">
    <property type="entry name" value="TF_fung"/>
</dbReference>
<dbReference type="PANTHER" id="PTHR47338:SF29">
    <property type="entry name" value="ZN(2)-C6 FUNGAL-TYPE DOMAIN-CONTAINING PROTEIN"/>
    <property type="match status" value="1"/>
</dbReference>
<evidence type="ECO:0000313" key="8">
    <source>
        <dbReference type="EMBL" id="GHJ89915.1"/>
    </source>
</evidence>
<keyword evidence="2" id="KW-0479">Metal-binding</keyword>
<sequence>MSSENMQHPRRKREVFNPLKRGGACARCRRAKLRCDGAKPTCSRCCKGGLRDCTYGDAISTGESVNGTRSRNSDEVLKATDSGLQRPAYEAQGSGYAFGTVSAQGAEMGAAFFGFGSTGSSSAAFFNKQESAPLSSGIEVTYDQTSSRRDGGPASSVPGPLPDNVELQYNAAAGRASTTLLTPNTEAILQQFLELPTPIVEQTLNFANQPVLENGTSGQLAIYHHGNQPEASSQQNWANAVPLEPPIPMYNAPPLLPTGLNLLGPSSVPYSGDSSEMQRFMSTLTGDAVAYHLSLPANGRKKELQIGTIGGNGASQTSSSTSGQEAMCPTGLPDLSHSYIYDNIGDPIRNTKDPIEVPPFVKERLLRVYLNSLHRCPAFYVNETRLFNRLSSTMENRPHPSWLFSMYLEGTQWIEDPALRNMEAHFYSIAKEHFDLGTAKSDRALDLTRAAINLALYLMRCNKEEEGIMMALHAVSMARTSGCLVGRHKRGGQWTGLDRSESGPLRQLRCSLDVPEDDEEIQERLEVAATIIAMETFSVMATARPYGIDSFLAIPLQYLSGGADGSPPHFVTLQGLLDGESVILSEKERPSGAATRIAVAMLGHVFRLTFLSRKEIGQQHRLAKAATDAFVAAFPPSWRDVSTFVEDRSDQAVAERQVLVALWCTIHMINAYICEMDCSLTNERPIDHARKIVQYLPMIQEKISAVPMHMTIYLEFAGRALTEEAIRLHSSGWQQPAQTLQVLSELTMTVMSKVARVYNLQ</sequence>
<feature type="region of interest" description="Disordered" evidence="6">
    <location>
        <begin position="136"/>
        <end position="162"/>
    </location>
</feature>
<keyword evidence="5" id="KW-0539">Nucleus</keyword>
<evidence type="ECO:0000256" key="5">
    <source>
        <dbReference type="ARBA" id="ARBA00023242"/>
    </source>
</evidence>
<evidence type="ECO:0000313" key="9">
    <source>
        <dbReference type="Proteomes" id="UP000620104"/>
    </source>
</evidence>
<comment type="caution">
    <text evidence="8">The sequence shown here is derived from an EMBL/GenBank/DDBJ whole genome shotgun (WGS) entry which is preliminary data.</text>
</comment>
<keyword evidence="3" id="KW-0805">Transcription regulation</keyword>
<dbReference type="SMART" id="SM00066">
    <property type="entry name" value="GAL4"/>
    <property type="match status" value="1"/>
</dbReference>
<keyword evidence="9" id="KW-1185">Reference proteome</keyword>
<organism evidence="8 9">
    <name type="scientific">Naganishia liquefaciens</name>
    <dbReference type="NCBI Taxonomy" id="104408"/>
    <lineage>
        <taxon>Eukaryota</taxon>
        <taxon>Fungi</taxon>
        <taxon>Dikarya</taxon>
        <taxon>Basidiomycota</taxon>
        <taxon>Agaricomycotina</taxon>
        <taxon>Tremellomycetes</taxon>
        <taxon>Filobasidiales</taxon>
        <taxon>Filobasidiaceae</taxon>
        <taxon>Naganishia</taxon>
    </lineage>
</organism>
<dbReference type="GO" id="GO:0005634">
    <property type="term" value="C:nucleus"/>
    <property type="evidence" value="ECO:0007669"/>
    <property type="project" value="UniProtKB-SubCell"/>
</dbReference>
<dbReference type="InterPro" id="IPR001138">
    <property type="entry name" value="Zn2Cys6_DnaBD"/>
</dbReference>
<dbReference type="Gene3D" id="4.10.240.10">
    <property type="entry name" value="Zn(2)-C6 fungal-type DNA-binding domain"/>
    <property type="match status" value="1"/>
</dbReference>
<comment type="subcellular location">
    <subcellularLocation>
        <location evidence="1">Nucleus</location>
    </subcellularLocation>
</comment>
<dbReference type="GO" id="GO:0008270">
    <property type="term" value="F:zinc ion binding"/>
    <property type="evidence" value="ECO:0007669"/>
    <property type="project" value="InterPro"/>
</dbReference>
<dbReference type="Proteomes" id="UP000620104">
    <property type="component" value="Unassembled WGS sequence"/>
</dbReference>
<evidence type="ECO:0000256" key="6">
    <source>
        <dbReference type="SAM" id="MobiDB-lite"/>
    </source>
</evidence>